<reference evidence="1 2" key="1">
    <citation type="submission" date="2016-10" db="EMBL/GenBank/DDBJ databases">
        <authorList>
            <person name="de Groot N.N."/>
        </authorList>
    </citation>
    <scope>NUCLEOTIDE SEQUENCE [LARGE SCALE GENOMIC DNA]</scope>
    <source>
        <strain evidence="1 2">CGMCC 1.10267</strain>
    </source>
</reference>
<dbReference type="EMBL" id="FNCS01000015">
    <property type="protein sequence ID" value="SDG99509.1"/>
    <property type="molecule type" value="Genomic_DNA"/>
</dbReference>
<keyword evidence="2" id="KW-1185">Reference proteome</keyword>
<gene>
    <name evidence="1" type="ORF">SAMN04487974_11561</name>
</gene>
<protein>
    <submittedName>
        <fullName evidence="1">Uncharacterized protein</fullName>
    </submittedName>
</protein>
<sequence length="365" mass="42296">MHEHIKGIVENRFFEVCTPEMAYAWLRDQPPAKGLYRNRYSRIGEASDHEKVLLDRNDPLIDYGLARYGRSDEVAEALYVRLGHADRCVMRACHESGGGPETFNIAGKISSDAQEEMKSWVTNPNIGDDAFSALFNREGVFEKATDDQWMNLLQWAGTNQRLATPYESAFLDGWDDYSYRKVFHEAWKLAESVPVTQEWAGTLDALLQNMVPEAHDLDVSKALERWRIDDPENESKAWHSQSRSWYLRTHVARLDKASASQLASDDSAVRAAFYSSFNPQSFPKWPTYLEKDGELFFHYVVNNEMLWRTTEDRQKLSDVAWSVPDPGSHMDAPNLFRAFEERMRTQHPDWFAEEPEEAAPRRKWF</sequence>
<evidence type="ECO:0000313" key="2">
    <source>
        <dbReference type="Proteomes" id="UP000199495"/>
    </source>
</evidence>
<dbReference type="AlphaFoldDB" id="A0A1G7YTI0"/>
<proteinExistence type="predicted"/>
<dbReference type="RefSeq" id="WP_090598179.1">
    <property type="nucleotide sequence ID" value="NZ_FNCS01000015.1"/>
</dbReference>
<evidence type="ECO:0000313" key="1">
    <source>
        <dbReference type="EMBL" id="SDG99509.1"/>
    </source>
</evidence>
<dbReference type="Proteomes" id="UP000199495">
    <property type="component" value="Unassembled WGS sequence"/>
</dbReference>
<accession>A0A1G7YTI0</accession>
<name>A0A1G7YTI0_9HYPH</name>
<dbReference type="OrthoDB" id="9151240at2"/>
<organism evidence="1 2">
    <name type="scientific">Pelagibacterium luteolum</name>
    <dbReference type="NCBI Taxonomy" id="440168"/>
    <lineage>
        <taxon>Bacteria</taxon>
        <taxon>Pseudomonadati</taxon>
        <taxon>Pseudomonadota</taxon>
        <taxon>Alphaproteobacteria</taxon>
        <taxon>Hyphomicrobiales</taxon>
        <taxon>Devosiaceae</taxon>
        <taxon>Pelagibacterium</taxon>
    </lineage>
</organism>